<keyword evidence="3" id="KW-1185">Reference proteome</keyword>
<name>A0A2K3YMI1_9STAP</name>
<feature type="transmembrane region" description="Helical" evidence="1">
    <location>
        <begin position="32"/>
        <end position="51"/>
    </location>
</feature>
<reference evidence="2 3" key="1">
    <citation type="submission" date="2017-08" db="EMBL/GenBank/DDBJ databases">
        <title>Draft genome sequences of 64 type strains of genus Staph aureus.</title>
        <authorList>
            <person name="Cole K."/>
            <person name="Golubchik T."/>
            <person name="Russell J."/>
            <person name="Foster D."/>
            <person name="Llewelyn M."/>
            <person name="Wilson D."/>
            <person name="Crook D."/>
            <person name="Paul J."/>
        </authorList>
    </citation>
    <scope>NUCLEOTIDE SEQUENCE [LARGE SCALE GENOMIC DNA]</scope>
    <source>
        <strain evidence="2 3">DSM 21968</strain>
    </source>
</reference>
<dbReference type="Proteomes" id="UP000242752">
    <property type="component" value="Unassembled WGS sequence"/>
</dbReference>
<keyword evidence="1" id="KW-0812">Transmembrane</keyword>
<feature type="transmembrane region" description="Helical" evidence="1">
    <location>
        <begin position="90"/>
        <end position="114"/>
    </location>
</feature>
<gene>
    <name evidence="2" type="ORF">CD122_07830</name>
</gene>
<dbReference type="AlphaFoldDB" id="A0A2K3YMI1"/>
<keyword evidence="1" id="KW-0472">Membrane</keyword>
<dbReference type="EMBL" id="PPRF01000048">
    <property type="protein sequence ID" value="PNZ26792.1"/>
    <property type="molecule type" value="Genomic_DNA"/>
</dbReference>
<evidence type="ECO:0008006" key="4">
    <source>
        <dbReference type="Google" id="ProtNLM"/>
    </source>
</evidence>
<evidence type="ECO:0000256" key="1">
    <source>
        <dbReference type="SAM" id="Phobius"/>
    </source>
</evidence>
<accession>A0A2K3YMI1</accession>
<evidence type="ECO:0000313" key="2">
    <source>
        <dbReference type="EMBL" id="PNZ26792.1"/>
    </source>
</evidence>
<proteinExistence type="predicted"/>
<keyword evidence="1" id="KW-1133">Transmembrane helix</keyword>
<dbReference type="Pfam" id="PF11457">
    <property type="entry name" value="DUF3021"/>
    <property type="match status" value="1"/>
</dbReference>
<dbReference type="InterPro" id="IPR021560">
    <property type="entry name" value="DUF3021"/>
</dbReference>
<dbReference type="RefSeq" id="WP_103358436.1">
    <property type="nucleotide sequence ID" value="NZ_PPRF01000048.1"/>
</dbReference>
<protein>
    <recommendedName>
        <fullName evidence="4">DUF3021 domain-containing protein</fullName>
    </recommendedName>
</protein>
<comment type="caution">
    <text evidence="2">The sequence shown here is derived from an EMBL/GenBank/DDBJ whole genome shotgun (WGS) entry which is preliminary data.</text>
</comment>
<feature type="transmembrane region" description="Helical" evidence="1">
    <location>
        <begin position="63"/>
        <end position="84"/>
    </location>
</feature>
<dbReference type="OrthoDB" id="2194178at2"/>
<sequence>MKKLLKSTLAGIGIASSIMLLFIAIYDIRMGFQDVFGLYFFGAVCGVLPFVYSIERIPFPIKLLIHFGGSMIAFFTISSINHWIPLKIEALVSAITSFTLIFLIIWFIFFIINVQKSKKINEKLKGVQK</sequence>
<feature type="transmembrane region" description="Helical" evidence="1">
    <location>
        <begin position="7"/>
        <end position="26"/>
    </location>
</feature>
<evidence type="ECO:0000313" key="3">
    <source>
        <dbReference type="Proteomes" id="UP000242752"/>
    </source>
</evidence>
<organism evidence="2 3">
    <name type="scientific">Staphylococcus rostri</name>
    <dbReference type="NCBI Taxonomy" id="522262"/>
    <lineage>
        <taxon>Bacteria</taxon>
        <taxon>Bacillati</taxon>
        <taxon>Bacillota</taxon>
        <taxon>Bacilli</taxon>
        <taxon>Bacillales</taxon>
        <taxon>Staphylococcaceae</taxon>
        <taxon>Staphylococcus</taxon>
    </lineage>
</organism>